<protein>
    <submittedName>
        <fullName evidence="1">NAD(P)/FAD-dependent oxidoreductase</fullName>
    </submittedName>
</protein>
<organism evidence="1 2">
    <name type="scientific">Novosphingobium aquiterrae</name>
    <dbReference type="NCBI Taxonomy" id="624388"/>
    <lineage>
        <taxon>Bacteria</taxon>
        <taxon>Pseudomonadati</taxon>
        <taxon>Pseudomonadota</taxon>
        <taxon>Alphaproteobacteria</taxon>
        <taxon>Sphingomonadales</taxon>
        <taxon>Sphingomonadaceae</taxon>
        <taxon>Novosphingobium</taxon>
    </lineage>
</organism>
<dbReference type="Gene3D" id="3.50.50.60">
    <property type="entry name" value="FAD/NAD(P)-binding domain"/>
    <property type="match status" value="1"/>
</dbReference>
<dbReference type="EMBL" id="JBHLTL010000004">
    <property type="protein sequence ID" value="MFC0589081.1"/>
    <property type="molecule type" value="Genomic_DNA"/>
</dbReference>
<comment type="caution">
    <text evidence="1">The sequence shown here is derived from an EMBL/GenBank/DDBJ whole genome shotgun (WGS) entry which is preliminary data.</text>
</comment>
<evidence type="ECO:0000313" key="1">
    <source>
        <dbReference type="EMBL" id="MFC0589081.1"/>
    </source>
</evidence>
<name>A0ABV6PGY3_9SPHN</name>
<gene>
    <name evidence="1" type="ORF">ACFFF7_06615</name>
</gene>
<dbReference type="PANTHER" id="PTHR16128:SF5">
    <property type="entry name" value="FAD_NAD(P)-BINDING OXIDOREDUCTASE FAMILY PROTEIN"/>
    <property type="match status" value="1"/>
</dbReference>
<dbReference type="Pfam" id="PF13450">
    <property type="entry name" value="NAD_binding_8"/>
    <property type="match status" value="1"/>
</dbReference>
<keyword evidence="2" id="KW-1185">Reference proteome</keyword>
<dbReference type="PRINTS" id="PR00419">
    <property type="entry name" value="ADXRDTASE"/>
</dbReference>
<dbReference type="RefSeq" id="WP_379480587.1">
    <property type="nucleotide sequence ID" value="NZ_JBHLTL010000004.1"/>
</dbReference>
<dbReference type="PANTHER" id="PTHR16128">
    <property type="entry name" value="FAD/NAD(P)-BINDING OXIDOREDUCTASE FAMILY PROTEIN"/>
    <property type="match status" value="1"/>
</dbReference>
<dbReference type="InterPro" id="IPR036188">
    <property type="entry name" value="FAD/NAD-bd_sf"/>
</dbReference>
<accession>A0ABV6PGY3</accession>
<evidence type="ECO:0000313" key="2">
    <source>
        <dbReference type="Proteomes" id="UP001589943"/>
    </source>
</evidence>
<reference evidence="1 2" key="1">
    <citation type="submission" date="2024-09" db="EMBL/GenBank/DDBJ databases">
        <authorList>
            <person name="Sun Q."/>
            <person name="Mori K."/>
        </authorList>
    </citation>
    <scope>NUCLEOTIDE SEQUENCE [LARGE SCALE GENOMIC DNA]</scope>
    <source>
        <strain evidence="1 2">NCAIM B.02537</strain>
    </source>
</reference>
<dbReference type="PROSITE" id="PS51257">
    <property type="entry name" value="PROKAR_LIPOPROTEIN"/>
    <property type="match status" value="1"/>
</dbReference>
<dbReference type="Proteomes" id="UP001589943">
    <property type="component" value="Unassembled WGS sequence"/>
</dbReference>
<sequence length="319" mass="33550">MKVGIVGAGISGLACASRLAEKGIGVALYDKGKRPGGRLSTLQLDGRTWDFGAQFIEQGQGAFALQIANWRQAGVIEPWPAGPPGALVGVPTMARLVTEMAAHHDVRFATQVTRLTRTGGGWQLGGPGLDDGPFDALVLAIPAEQAAPLLSLHDLSMAREAAAIRSRACWTVMAAFSERVSAPDVVADSPPLALAARDSSKPGRADSECWVIQADAAWTAAHLERDAGWVAEALLEAFADQCAAPLPPHTFLKAHRWRFAAPHGHAARPLWNAQLRLGACGDWCAAPDVGGAWNAGTELVERMIGNWAGVEAAEAVLAK</sequence>
<proteinExistence type="predicted"/>
<dbReference type="SUPFAM" id="SSF51905">
    <property type="entry name" value="FAD/NAD(P)-binding domain"/>
    <property type="match status" value="1"/>
</dbReference>
<dbReference type="Gene3D" id="3.90.660.10">
    <property type="match status" value="1"/>
</dbReference>